<name>A0A3N4J9H7_9PEZI</name>
<gene>
    <name evidence="2" type="ORF">L873DRAFT_1816520</name>
</gene>
<dbReference type="Proteomes" id="UP000276215">
    <property type="component" value="Unassembled WGS sequence"/>
</dbReference>
<evidence type="ECO:0000313" key="2">
    <source>
        <dbReference type="EMBL" id="RPA93110.1"/>
    </source>
</evidence>
<reference evidence="2 3" key="1">
    <citation type="journal article" date="2018" name="Nat. Ecol. Evol.">
        <title>Pezizomycetes genomes reveal the molecular basis of ectomycorrhizal truffle lifestyle.</title>
        <authorList>
            <person name="Murat C."/>
            <person name="Payen T."/>
            <person name="Noel B."/>
            <person name="Kuo A."/>
            <person name="Morin E."/>
            <person name="Chen J."/>
            <person name="Kohler A."/>
            <person name="Krizsan K."/>
            <person name="Balestrini R."/>
            <person name="Da Silva C."/>
            <person name="Montanini B."/>
            <person name="Hainaut M."/>
            <person name="Levati E."/>
            <person name="Barry K.W."/>
            <person name="Belfiori B."/>
            <person name="Cichocki N."/>
            <person name="Clum A."/>
            <person name="Dockter R.B."/>
            <person name="Fauchery L."/>
            <person name="Guy J."/>
            <person name="Iotti M."/>
            <person name="Le Tacon F."/>
            <person name="Lindquist E.A."/>
            <person name="Lipzen A."/>
            <person name="Malagnac F."/>
            <person name="Mello A."/>
            <person name="Molinier V."/>
            <person name="Miyauchi S."/>
            <person name="Poulain J."/>
            <person name="Riccioni C."/>
            <person name="Rubini A."/>
            <person name="Sitrit Y."/>
            <person name="Splivallo R."/>
            <person name="Traeger S."/>
            <person name="Wang M."/>
            <person name="Zifcakova L."/>
            <person name="Wipf D."/>
            <person name="Zambonelli A."/>
            <person name="Paolocci F."/>
            <person name="Nowrousian M."/>
            <person name="Ottonello S."/>
            <person name="Baldrian P."/>
            <person name="Spatafora J.W."/>
            <person name="Henrissat B."/>
            <person name="Nagy L.G."/>
            <person name="Aury J.M."/>
            <person name="Wincker P."/>
            <person name="Grigoriev I.V."/>
            <person name="Bonfante P."/>
            <person name="Martin F.M."/>
        </authorList>
    </citation>
    <scope>NUCLEOTIDE SEQUENCE [LARGE SCALE GENOMIC DNA]</scope>
    <source>
        <strain evidence="2 3">120613-1</strain>
    </source>
</reference>
<dbReference type="EMBL" id="ML120460">
    <property type="protein sequence ID" value="RPA93110.1"/>
    <property type="molecule type" value="Genomic_DNA"/>
</dbReference>
<dbReference type="AlphaFoldDB" id="A0A3N4J9H7"/>
<feature type="compositionally biased region" description="Polar residues" evidence="1">
    <location>
        <begin position="49"/>
        <end position="64"/>
    </location>
</feature>
<keyword evidence="3" id="KW-1185">Reference proteome</keyword>
<feature type="compositionally biased region" description="Polar residues" evidence="1">
    <location>
        <begin position="10"/>
        <end position="19"/>
    </location>
</feature>
<sequence length="81" mass="9329">MPKGLRHNNKPNNKTQNSGYRMPPGIWYKGNITINPNSQCLTTFDVKAQSPNRNGKSYRQSNNMRRLAEEERGQIRSSCFT</sequence>
<accession>A0A3N4J9H7</accession>
<feature type="region of interest" description="Disordered" evidence="1">
    <location>
        <begin position="48"/>
        <end position="81"/>
    </location>
</feature>
<evidence type="ECO:0000313" key="3">
    <source>
        <dbReference type="Proteomes" id="UP000276215"/>
    </source>
</evidence>
<feature type="region of interest" description="Disordered" evidence="1">
    <location>
        <begin position="1"/>
        <end position="23"/>
    </location>
</feature>
<evidence type="ECO:0000256" key="1">
    <source>
        <dbReference type="SAM" id="MobiDB-lite"/>
    </source>
</evidence>
<proteinExistence type="predicted"/>
<organism evidence="2 3">
    <name type="scientific">Choiromyces venosus 120613-1</name>
    <dbReference type="NCBI Taxonomy" id="1336337"/>
    <lineage>
        <taxon>Eukaryota</taxon>
        <taxon>Fungi</taxon>
        <taxon>Dikarya</taxon>
        <taxon>Ascomycota</taxon>
        <taxon>Pezizomycotina</taxon>
        <taxon>Pezizomycetes</taxon>
        <taxon>Pezizales</taxon>
        <taxon>Tuberaceae</taxon>
        <taxon>Choiromyces</taxon>
    </lineage>
</organism>
<protein>
    <submittedName>
        <fullName evidence="2">Uncharacterized protein</fullName>
    </submittedName>
</protein>